<comment type="caution">
    <text evidence="1">The sequence shown here is derived from an EMBL/GenBank/DDBJ whole genome shotgun (WGS) entry which is preliminary data.</text>
</comment>
<keyword evidence="2" id="KW-1185">Reference proteome</keyword>
<dbReference type="AlphaFoldDB" id="A0AA37L3G9"/>
<sequence>MPVALVLHELVAKRLTAPFAIKKEAELHDNGQPHVVWPRGLVRQRVDAIRAGWIAAQEEPRSLQKQHHDVTGVV</sequence>
<gene>
    <name evidence="1" type="ORF">ColSpa_01373</name>
</gene>
<accession>A0AA37L3G9</accession>
<protein>
    <submittedName>
        <fullName evidence="1">Uncharacterized protein</fullName>
    </submittedName>
</protein>
<organism evidence="1 2">
    <name type="scientific">Colletotrichum spaethianum</name>
    <dbReference type="NCBI Taxonomy" id="700344"/>
    <lineage>
        <taxon>Eukaryota</taxon>
        <taxon>Fungi</taxon>
        <taxon>Dikarya</taxon>
        <taxon>Ascomycota</taxon>
        <taxon>Pezizomycotina</taxon>
        <taxon>Sordariomycetes</taxon>
        <taxon>Hypocreomycetidae</taxon>
        <taxon>Glomerellales</taxon>
        <taxon>Glomerellaceae</taxon>
        <taxon>Colletotrichum</taxon>
        <taxon>Colletotrichum spaethianum species complex</taxon>
    </lineage>
</organism>
<reference evidence="1 2" key="1">
    <citation type="submission" date="2022-03" db="EMBL/GenBank/DDBJ databases">
        <title>Genome data of Colletotrichum spp.</title>
        <authorList>
            <person name="Utami Y.D."/>
            <person name="Hiruma K."/>
        </authorList>
    </citation>
    <scope>NUCLEOTIDE SEQUENCE [LARGE SCALE GENOMIC DNA]</scope>
    <source>
        <strain evidence="1 2">MAFF 239500</strain>
    </source>
</reference>
<dbReference type="EMBL" id="BQXU01000002">
    <property type="protein sequence ID" value="GKT41192.1"/>
    <property type="molecule type" value="Genomic_DNA"/>
</dbReference>
<evidence type="ECO:0000313" key="1">
    <source>
        <dbReference type="EMBL" id="GKT41192.1"/>
    </source>
</evidence>
<dbReference type="Proteomes" id="UP001055115">
    <property type="component" value="Unassembled WGS sequence"/>
</dbReference>
<evidence type="ECO:0000313" key="2">
    <source>
        <dbReference type="Proteomes" id="UP001055115"/>
    </source>
</evidence>
<proteinExistence type="predicted"/>
<dbReference type="RefSeq" id="XP_049123542.1">
    <property type="nucleotide sequence ID" value="XM_049267585.1"/>
</dbReference>
<dbReference type="GeneID" id="73322175"/>
<name>A0AA37L3G9_9PEZI</name>